<evidence type="ECO:0000313" key="1">
    <source>
        <dbReference type="EMBL" id="KZP13599.1"/>
    </source>
</evidence>
<name>A0A166CF93_9AGAM</name>
<dbReference type="EMBL" id="KV417630">
    <property type="protein sequence ID" value="KZP13599.1"/>
    <property type="molecule type" value="Genomic_DNA"/>
</dbReference>
<keyword evidence="2" id="KW-1185">Reference proteome</keyword>
<dbReference type="Proteomes" id="UP000076532">
    <property type="component" value="Unassembled WGS sequence"/>
</dbReference>
<proteinExistence type="predicted"/>
<organism evidence="1 2">
    <name type="scientific">Athelia psychrophila</name>
    <dbReference type="NCBI Taxonomy" id="1759441"/>
    <lineage>
        <taxon>Eukaryota</taxon>
        <taxon>Fungi</taxon>
        <taxon>Dikarya</taxon>
        <taxon>Basidiomycota</taxon>
        <taxon>Agaricomycotina</taxon>
        <taxon>Agaricomycetes</taxon>
        <taxon>Agaricomycetidae</taxon>
        <taxon>Atheliales</taxon>
        <taxon>Atheliaceae</taxon>
        <taxon>Athelia</taxon>
    </lineage>
</organism>
<dbReference type="OrthoDB" id="2269034at2759"/>
<accession>A0A166CF93</accession>
<dbReference type="AlphaFoldDB" id="A0A166CF93"/>
<sequence>MSSPKSLCDKCGHSPLAGADAQIPEAVSAELLSSKHSLDAYNAEKVRGTMDLAHCRIARLDEEISRIAAVLEDLRSRREDLRAFAATHAALIAPVRNIPMELLHNILLKCMGCERPKEQPKRHLDQMPLILASVCRTWRNATLALPTIWSDIRFCIHSKRVDTDVMILRVWLQRSGDHALSIHLSSSDM</sequence>
<protein>
    <recommendedName>
        <fullName evidence="3">F-box domain-containing protein</fullName>
    </recommendedName>
</protein>
<reference evidence="1 2" key="1">
    <citation type="journal article" date="2016" name="Mol. Biol. Evol.">
        <title>Comparative Genomics of Early-Diverging Mushroom-Forming Fungi Provides Insights into the Origins of Lignocellulose Decay Capabilities.</title>
        <authorList>
            <person name="Nagy L.G."/>
            <person name="Riley R."/>
            <person name="Tritt A."/>
            <person name="Adam C."/>
            <person name="Daum C."/>
            <person name="Floudas D."/>
            <person name="Sun H."/>
            <person name="Yadav J.S."/>
            <person name="Pangilinan J."/>
            <person name="Larsson K.H."/>
            <person name="Matsuura K."/>
            <person name="Barry K."/>
            <person name="Labutti K."/>
            <person name="Kuo R."/>
            <person name="Ohm R.A."/>
            <person name="Bhattacharya S.S."/>
            <person name="Shirouzu T."/>
            <person name="Yoshinaga Y."/>
            <person name="Martin F.M."/>
            <person name="Grigoriev I.V."/>
            <person name="Hibbett D.S."/>
        </authorList>
    </citation>
    <scope>NUCLEOTIDE SEQUENCE [LARGE SCALE GENOMIC DNA]</scope>
    <source>
        <strain evidence="1 2">CBS 109695</strain>
    </source>
</reference>
<gene>
    <name evidence="1" type="ORF">FIBSPDRAFT_834918</name>
</gene>
<evidence type="ECO:0000313" key="2">
    <source>
        <dbReference type="Proteomes" id="UP000076532"/>
    </source>
</evidence>
<feature type="non-terminal residue" evidence="1">
    <location>
        <position position="189"/>
    </location>
</feature>
<evidence type="ECO:0008006" key="3">
    <source>
        <dbReference type="Google" id="ProtNLM"/>
    </source>
</evidence>